<gene>
    <name evidence="4" type="ORF">AVDCRST_MAG67-800</name>
</gene>
<evidence type="ECO:0000256" key="2">
    <source>
        <dbReference type="SAM" id="MobiDB-lite"/>
    </source>
</evidence>
<evidence type="ECO:0000313" key="4">
    <source>
        <dbReference type="EMBL" id="CAA9479986.1"/>
    </source>
</evidence>
<dbReference type="InterPro" id="IPR036761">
    <property type="entry name" value="TTHA0802/YceI-like_sf"/>
</dbReference>
<evidence type="ECO:0000256" key="1">
    <source>
        <dbReference type="ARBA" id="ARBA00008812"/>
    </source>
</evidence>
<organism evidence="4">
    <name type="scientific">uncultured Solirubrobacteraceae bacterium</name>
    <dbReference type="NCBI Taxonomy" id="1162706"/>
    <lineage>
        <taxon>Bacteria</taxon>
        <taxon>Bacillati</taxon>
        <taxon>Actinomycetota</taxon>
        <taxon>Thermoleophilia</taxon>
        <taxon>Solirubrobacterales</taxon>
        <taxon>Solirubrobacteraceae</taxon>
        <taxon>environmental samples</taxon>
    </lineage>
</organism>
<name>A0A6J4RY72_9ACTN</name>
<protein>
    <recommendedName>
        <fullName evidence="3">Lipid/polyisoprenoid-binding YceI-like domain-containing protein</fullName>
    </recommendedName>
</protein>
<dbReference type="SUPFAM" id="SSF101874">
    <property type="entry name" value="YceI-like"/>
    <property type="match status" value="1"/>
</dbReference>
<feature type="region of interest" description="Disordered" evidence="2">
    <location>
        <begin position="1"/>
        <end position="24"/>
    </location>
</feature>
<evidence type="ECO:0000259" key="3">
    <source>
        <dbReference type="Pfam" id="PF04264"/>
    </source>
</evidence>
<comment type="similarity">
    <text evidence="1">Belongs to the UPF0312 family.</text>
</comment>
<sequence length="169" mass="17191">MSIPEGTHNIGPSNGTLKVKTGREGAAAKAGHDLVLGVNSWDATIEGGDSPTIKLTADPGSMEVIEGSGGAKPLSDKDKADIKKSISGKVLGSSQISFQSSEVTDSTAKGELSIAGSSSSVSVPLNVNGDKISGSIQLSQNDFGIKQFKALMGALKVSDQVTVEFEGSL</sequence>
<proteinExistence type="inferred from homology"/>
<dbReference type="InterPro" id="IPR007372">
    <property type="entry name" value="Lipid/polyisoprenoid-bd_YceI"/>
</dbReference>
<accession>A0A6J4RY72</accession>
<reference evidence="4" key="1">
    <citation type="submission" date="2020-02" db="EMBL/GenBank/DDBJ databases">
        <authorList>
            <person name="Meier V. D."/>
        </authorList>
    </citation>
    <scope>NUCLEOTIDE SEQUENCE</scope>
    <source>
        <strain evidence="4">AVDCRST_MAG67</strain>
    </source>
</reference>
<feature type="domain" description="Lipid/polyisoprenoid-binding YceI-like" evidence="3">
    <location>
        <begin position="94"/>
        <end position="166"/>
    </location>
</feature>
<dbReference type="AlphaFoldDB" id="A0A6J4RY72"/>
<dbReference type="Gene3D" id="2.40.128.110">
    <property type="entry name" value="Lipid/polyisoprenoid-binding, YceI-like"/>
    <property type="match status" value="1"/>
</dbReference>
<dbReference type="EMBL" id="CADCVQ010000040">
    <property type="protein sequence ID" value="CAA9479986.1"/>
    <property type="molecule type" value="Genomic_DNA"/>
</dbReference>
<dbReference type="Pfam" id="PF04264">
    <property type="entry name" value="YceI"/>
    <property type="match status" value="1"/>
</dbReference>